<keyword evidence="3" id="KW-1185">Reference proteome</keyword>
<sequence length="66" mass="7829">MYCLRPLNINHEFFPCIFIYIWMTTLTSMVFAYPLSFICISKTFIDQNNIVCKIKFTVASRPPSWL</sequence>
<dbReference type="EMBL" id="CM017622">
    <property type="protein sequence ID" value="TYH90959.1"/>
    <property type="molecule type" value="Genomic_DNA"/>
</dbReference>
<proteinExistence type="predicted"/>
<dbReference type="Proteomes" id="UP000322667">
    <property type="component" value="Chromosome A13"/>
</dbReference>
<feature type="transmembrane region" description="Helical" evidence="1">
    <location>
        <begin position="17"/>
        <end position="40"/>
    </location>
</feature>
<evidence type="ECO:0000313" key="2">
    <source>
        <dbReference type="EMBL" id="TYH90959.1"/>
    </source>
</evidence>
<protein>
    <submittedName>
        <fullName evidence="2">Uncharacterized protein</fullName>
    </submittedName>
</protein>
<accession>A0A5D2MJK6</accession>
<organism evidence="2 3">
    <name type="scientific">Gossypium tomentosum</name>
    <name type="common">Hawaiian cotton</name>
    <name type="synonym">Gossypium sandvicense</name>
    <dbReference type="NCBI Taxonomy" id="34277"/>
    <lineage>
        <taxon>Eukaryota</taxon>
        <taxon>Viridiplantae</taxon>
        <taxon>Streptophyta</taxon>
        <taxon>Embryophyta</taxon>
        <taxon>Tracheophyta</taxon>
        <taxon>Spermatophyta</taxon>
        <taxon>Magnoliopsida</taxon>
        <taxon>eudicotyledons</taxon>
        <taxon>Gunneridae</taxon>
        <taxon>Pentapetalae</taxon>
        <taxon>rosids</taxon>
        <taxon>malvids</taxon>
        <taxon>Malvales</taxon>
        <taxon>Malvaceae</taxon>
        <taxon>Malvoideae</taxon>
        <taxon>Gossypium</taxon>
    </lineage>
</organism>
<keyword evidence="1" id="KW-0812">Transmembrane</keyword>
<evidence type="ECO:0000313" key="3">
    <source>
        <dbReference type="Proteomes" id="UP000322667"/>
    </source>
</evidence>
<reference evidence="2 3" key="1">
    <citation type="submission" date="2019-07" db="EMBL/GenBank/DDBJ databases">
        <title>WGS assembly of Gossypium tomentosum.</title>
        <authorList>
            <person name="Chen Z.J."/>
            <person name="Sreedasyam A."/>
            <person name="Ando A."/>
            <person name="Song Q."/>
            <person name="De L."/>
            <person name="Hulse-Kemp A."/>
            <person name="Ding M."/>
            <person name="Ye W."/>
            <person name="Kirkbride R."/>
            <person name="Jenkins J."/>
            <person name="Plott C."/>
            <person name="Lovell J."/>
            <person name="Lin Y.-M."/>
            <person name="Vaughn R."/>
            <person name="Liu B."/>
            <person name="Li W."/>
            <person name="Simpson S."/>
            <person name="Scheffler B."/>
            <person name="Saski C."/>
            <person name="Grover C."/>
            <person name="Hu G."/>
            <person name="Conover J."/>
            <person name="Carlson J."/>
            <person name="Shu S."/>
            <person name="Boston L."/>
            <person name="Williams M."/>
            <person name="Peterson D."/>
            <person name="Mcgee K."/>
            <person name="Jones D."/>
            <person name="Wendel J."/>
            <person name="Stelly D."/>
            <person name="Grimwood J."/>
            <person name="Schmutz J."/>
        </authorList>
    </citation>
    <scope>NUCLEOTIDE SEQUENCE [LARGE SCALE GENOMIC DNA]</scope>
    <source>
        <strain evidence="2">7179.01</strain>
    </source>
</reference>
<keyword evidence="1" id="KW-0472">Membrane</keyword>
<evidence type="ECO:0000256" key="1">
    <source>
        <dbReference type="SAM" id="Phobius"/>
    </source>
</evidence>
<keyword evidence="1" id="KW-1133">Transmembrane helix</keyword>
<gene>
    <name evidence="2" type="ORF">ES332_A13G085000v1</name>
</gene>
<name>A0A5D2MJK6_GOSTO</name>
<dbReference type="AlphaFoldDB" id="A0A5D2MJK6"/>